<evidence type="ECO:0000313" key="1">
    <source>
        <dbReference type="EMBL" id="AAP99951.1"/>
    </source>
</evidence>
<gene>
    <name evidence="1" type="ordered locus">Pro_0907</name>
</gene>
<name>Q7VC35_PROMA</name>
<protein>
    <submittedName>
        <fullName evidence="1">Uncharacterized membrane protein</fullName>
    </submittedName>
</protein>
<dbReference type="eggNOG" id="ENOG5034B9V">
    <property type="taxonomic scope" value="Bacteria"/>
</dbReference>
<dbReference type="OrthoDB" id="433602at2"/>
<keyword evidence="2" id="KW-1185">Reference proteome</keyword>
<dbReference type="EMBL" id="AE017126">
    <property type="protein sequence ID" value="AAP99951.1"/>
    <property type="molecule type" value="Genomic_DNA"/>
</dbReference>
<reference evidence="1 2" key="1">
    <citation type="journal article" date="2003" name="Proc. Natl. Acad. Sci. U.S.A.">
        <title>Genome sequence of the cyanobacterium Prochlorococcus marinus SS120, a nearly minimal oxyphototrophic genome.</title>
        <authorList>
            <person name="Dufresne A."/>
            <person name="Salanoubat M."/>
            <person name="Partensky F."/>
            <person name="Artiguenave F."/>
            <person name="Axmann I.M."/>
            <person name="Barbe V."/>
            <person name="Duprat S."/>
            <person name="Galperin M.Y."/>
            <person name="Koonin E.V."/>
            <person name="Le Gall F."/>
            <person name="Makarova K.S."/>
            <person name="Ostrowski M."/>
            <person name="Oztas S."/>
            <person name="Robert C."/>
            <person name="Rogozin I.B."/>
            <person name="Scanlan D.J."/>
            <person name="Tandeau de Marsac N."/>
            <person name="Weissenbach J."/>
            <person name="Wincker P."/>
            <person name="Wolf Y.I."/>
            <person name="Hess W.R."/>
        </authorList>
    </citation>
    <scope>NUCLEOTIDE SEQUENCE [LARGE SCALE GENOMIC DNA]</scope>
    <source>
        <strain evidence="2">SARG / CCMP1375 / SS120</strain>
    </source>
</reference>
<accession>Q7VC35</accession>
<dbReference type="AlphaFoldDB" id="Q7VC35"/>
<proteinExistence type="predicted"/>
<dbReference type="PATRIC" id="fig|167539.5.peg.954"/>
<dbReference type="HOGENOM" id="CLU_184319_1_0_3"/>
<dbReference type="Pfam" id="PF11165">
    <property type="entry name" value="DUF2949"/>
    <property type="match status" value="1"/>
</dbReference>
<dbReference type="KEGG" id="pma:Pro_0907"/>
<dbReference type="Proteomes" id="UP000001420">
    <property type="component" value="Chromosome"/>
</dbReference>
<dbReference type="EnsemblBacteria" id="AAP99951">
    <property type="protein sequence ID" value="AAP99951"/>
    <property type="gene ID" value="Pro_0907"/>
</dbReference>
<sequence>MIHTSHKEPIPSRAMHLFLKHEFELSDNAIDLGIKQSQLESAPLPVILLSFGLITLEQFQTLLDWIEKNHKYEPYN</sequence>
<dbReference type="STRING" id="167539.Pro_0907"/>
<organism evidence="1 2">
    <name type="scientific">Prochlorococcus marinus (strain SARG / CCMP1375 / SS120)</name>
    <dbReference type="NCBI Taxonomy" id="167539"/>
    <lineage>
        <taxon>Bacteria</taxon>
        <taxon>Bacillati</taxon>
        <taxon>Cyanobacteriota</taxon>
        <taxon>Cyanophyceae</taxon>
        <taxon>Synechococcales</taxon>
        <taxon>Prochlorococcaceae</taxon>
        <taxon>Prochlorococcus</taxon>
    </lineage>
</organism>
<evidence type="ECO:0000313" key="2">
    <source>
        <dbReference type="Proteomes" id="UP000001420"/>
    </source>
</evidence>
<dbReference type="InterPro" id="IPR021336">
    <property type="entry name" value="DUF2949"/>
</dbReference>